<gene>
    <name evidence="2" type="ORF">ENE74_12175</name>
</gene>
<organism evidence="2 3">
    <name type="scientific">Sphingobium algorifonticola</name>
    <dbReference type="NCBI Taxonomy" id="2008318"/>
    <lineage>
        <taxon>Bacteria</taxon>
        <taxon>Pseudomonadati</taxon>
        <taxon>Pseudomonadota</taxon>
        <taxon>Alphaproteobacteria</taxon>
        <taxon>Sphingomonadales</taxon>
        <taxon>Sphingomonadaceae</taxon>
        <taxon>Sphingobium</taxon>
    </lineage>
</organism>
<protein>
    <submittedName>
        <fullName evidence="2">Sugar transporter</fullName>
    </submittedName>
</protein>
<evidence type="ECO:0000313" key="3">
    <source>
        <dbReference type="Proteomes" id="UP000282977"/>
    </source>
</evidence>
<feature type="transmembrane region" description="Helical" evidence="1">
    <location>
        <begin position="50"/>
        <end position="71"/>
    </location>
</feature>
<feature type="transmembrane region" description="Helical" evidence="1">
    <location>
        <begin position="102"/>
        <end position="127"/>
    </location>
</feature>
<dbReference type="RefSeq" id="WP_127691212.1">
    <property type="nucleotide sequence ID" value="NZ_RZUL01000004.1"/>
</dbReference>
<keyword evidence="2" id="KW-0762">Sugar transport</keyword>
<reference evidence="2 3" key="1">
    <citation type="submission" date="2019-01" db="EMBL/GenBank/DDBJ databases">
        <authorList>
            <person name="Chen W.-M."/>
        </authorList>
    </citation>
    <scope>NUCLEOTIDE SEQUENCE [LARGE SCALE GENOMIC DNA]</scope>
    <source>
        <strain evidence="2 3">TLA-22</strain>
    </source>
</reference>
<evidence type="ECO:0000256" key="1">
    <source>
        <dbReference type="SAM" id="Phobius"/>
    </source>
</evidence>
<keyword evidence="1" id="KW-1133">Transmembrane helix</keyword>
<keyword evidence="1" id="KW-0812">Transmembrane</keyword>
<dbReference type="AlphaFoldDB" id="A0A437J5D5"/>
<proteinExistence type="predicted"/>
<keyword evidence="1" id="KW-0472">Membrane</keyword>
<keyword evidence="3" id="KW-1185">Reference proteome</keyword>
<dbReference type="EMBL" id="RZUL01000004">
    <property type="protein sequence ID" value="RVT40116.1"/>
    <property type="molecule type" value="Genomic_DNA"/>
</dbReference>
<feature type="transmembrane region" description="Helical" evidence="1">
    <location>
        <begin position="78"/>
        <end position="96"/>
    </location>
</feature>
<dbReference type="OrthoDB" id="7507670at2"/>
<evidence type="ECO:0000313" key="2">
    <source>
        <dbReference type="EMBL" id="RVT40116.1"/>
    </source>
</evidence>
<comment type="caution">
    <text evidence="2">The sequence shown here is derived from an EMBL/GenBank/DDBJ whole genome shotgun (WGS) entry which is preliminary data.</text>
</comment>
<sequence>MQKSFYVLAVLALLWNIMGDAAYLMQVTMDLDALARTDPYQARLFAEMPVWVWSAYAVAVWVGTCAAVCLLLRRAIAVFLYAVSLAAVLIQFGYSFGATDLLAVKGVSAAIFPAVIILLTAAQMAYAQHLKKRSWLK</sequence>
<accession>A0A437J5D5</accession>
<dbReference type="Proteomes" id="UP000282977">
    <property type="component" value="Unassembled WGS sequence"/>
</dbReference>
<keyword evidence="2" id="KW-0813">Transport</keyword>
<name>A0A437J5D5_9SPHN</name>